<comment type="caution">
    <text evidence="6">The sequence shown here is derived from an EMBL/GenBank/DDBJ whole genome shotgun (WGS) entry which is preliminary data.</text>
</comment>
<dbReference type="PIRSF" id="PIRSF006181">
    <property type="entry name" value="EbsC_YbaK"/>
    <property type="match status" value="1"/>
</dbReference>
<sequence>MTPAITLLERKQVPFCLHEYTHEPDAESFGGEAAEKLGVDASYIFKTLVLQLDCGELLVAMVPVLEKLNLKQAAKAAGGKKAKLAEAQQVVRSTGYLLGGVSPLAQKKALPALLDESARHIDSIYVSGGKRGLEIELAPEALCKLTGAVYAPLCQTTAGVNQ</sequence>
<dbReference type="EC" id="4.2.-.-" evidence="4"/>
<dbReference type="Pfam" id="PF04073">
    <property type="entry name" value="tRNA_edit"/>
    <property type="match status" value="1"/>
</dbReference>
<reference evidence="7" key="1">
    <citation type="journal article" date="2019" name="Int. J. Syst. Evol. Microbiol.">
        <title>The Global Catalogue of Microorganisms (GCM) 10K type strain sequencing project: providing services to taxonomists for standard genome sequencing and annotation.</title>
        <authorList>
            <consortium name="The Broad Institute Genomics Platform"/>
            <consortium name="The Broad Institute Genome Sequencing Center for Infectious Disease"/>
            <person name="Wu L."/>
            <person name="Ma J."/>
        </authorList>
    </citation>
    <scope>NUCLEOTIDE SEQUENCE [LARGE SCALE GENOMIC DNA]</scope>
    <source>
        <strain evidence="7">CGMCC 1.12923</strain>
    </source>
</reference>
<dbReference type="InterPro" id="IPR036754">
    <property type="entry name" value="YbaK/aa-tRNA-synt-asso_dom_sf"/>
</dbReference>
<evidence type="ECO:0000313" key="7">
    <source>
        <dbReference type="Proteomes" id="UP000614272"/>
    </source>
</evidence>
<dbReference type="InterPro" id="IPR004369">
    <property type="entry name" value="Prolyl-tRNA_editing_YbaK/EbsC"/>
</dbReference>
<evidence type="ECO:0000256" key="3">
    <source>
        <dbReference type="ARBA" id="ARBA00023239"/>
    </source>
</evidence>
<organism evidence="6 7">
    <name type="scientific">Lacimicrobium alkaliphilum</name>
    <dbReference type="NCBI Taxonomy" id="1526571"/>
    <lineage>
        <taxon>Bacteria</taxon>
        <taxon>Pseudomonadati</taxon>
        <taxon>Pseudomonadota</taxon>
        <taxon>Gammaproteobacteria</taxon>
        <taxon>Alteromonadales</taxon>
        <taxon>Alteromonadaceae</taxon>
        <taxon>Lacimicrobium</taxon>
    </lineage>
</organism>
<keyword evidence="7" id="KW-1185">Reference proteome</keyword>
<comment type="similarity">
    <text evidence="1 4">Belongs to the prolyl-tRNA editing family. YbaK/EbsC subfamily.</text>
</comment>
<dbReference type="NCBIfam" id="TIGR00011">
    <property type="entry name" value="YbaK_EbsC"/>
    <property type="match status" value="1"/>
</dbReference>
<dbReference type="SUPFAM" id="SSF55826">
    <property type="entry name" value="YbaK/ProRS associated domain"/>
    <property type="match status" value="1"/>
</dbReference>
<evidence type="ECO:0000313" key="6">
    <source>
        <dbReference type="EMBL" id="GGD64469.1"/>
    </source>
</evidence>
<protein>
    <recommendedName>
        <fullName evidence="4">Cys-tRNA(Pro)/Cys-tRNA(Cys) deacylase</fullName>
        <ecNumber evidence="4">4.2.-.-</ecNumber>
    </recommendedName>
</protein>
<evidence type="ECO:0000259" key="5">
    <source>
        <dbReference type="Pfam" id="PF04073"/>
    </source>
</evidence>
<dbReference type="PANTHER" id="PTHR30411">
    <property type="entry name" value="CYTOPLASMIC PROTEIN"/>
    <property type="match status" value="1"/>
</dbReference>
<keyword evidence="3 4" id="KW-0456">Lyase</keyword>
<accession>A0ABQ1REZ3</accession>
<dbReference type="Gene3D" id="3.90.960.10">
    <property type="entry name" value="YbaK/aminoacyl-tRNA synthetase-associated domain"/>
    <property type="match status" value="1"/>
</dbReference>
<evidence type="ECO:0000256" key="1">
    <source>
        <dbReference type="ARBA" id="ARBA00009798"/>
    </source>
</evidence>
<name>A0ABQ1REZ3_9ALTE</name>
<proteinExistence type="inferred from homology"/>
<dbReference type="EMBL" id="BMGJ01000006">
    <property type="protein sequence ID" value="GGD64469.1"/>
    <property type="molecule type" value="Genomic_DNA"/>
</dbReference>
<evidence type="ECO:0000256" key="2">
    <source>
        <dbReference type="ARBA" id="ARBA00022917"/>
    </source>
</evidence>
<feature type="domain" description="YbaK/aminoacyl-tRNA synthetase-associated" evidence="5">
    <location>
        <begin position="31"/>
        <end position="144"/>
    </location>
</feature>
<dbReference type="Proteomes" id="UP000614272">
    <property type="component" value="Unassembled WGS sequence"/>
</dbReference>
<gene>
    <name evidence="6" type="ORF">GCM10011357_19770</name>
</gene>
<dbReference type="CDD" id="cd00002">
    <property type="entry name" value="YbaK_deacylase"/>
    <property type="match status" value="1"/>
</dbReference>
<dbReference type="InterPro" id="IPR007214">
    <property type="entry name" value="YbaK/aa-tRNA-synth-assoc-dom"/>
</dbReference>
<dbReference type="RefSeq" id="WP_099034109.1">
    <property type="nucleotide sequence ID" value="NZ_BMGJ01000006.1"/>
</dbReference>
<keyword evidence="2 4" id="KW-0648">Protein biosynthesis</keyword>
<evidence type="ECO:0000256" key="4">
    <source>
        <dbReference type="PIRNR" id="PIRNR006181"/>
    </source>
</evidence>
<dbReference type="PANTHER" id="PTHR30411:SF0">
    <property type="entry name" value="CYS-TRNA(PRO)_CYS-TRNA(CYS) DEACYLASE YBAK"/>
    <property type="match status" value="1"/>
</dbReference>